<proteinExistence type="inferred from homology"/>
<dbReference type="GO" id="GO:0005929">
    <property type="term" value="C:cilium"/>
    <property type="evidence" value="ECO:0007669"/>
    <property type="project" value="UniProtKB-SubCell"/>
</dbReference>
<feature type="compositionally biased region" description="Basic and acidic residues" evidence="26">
    <location>
        <begin position="654"/>
        <end position="666"/>
    </location>
</feature>
<dbReference type="PROSITE" id="PS00107">
    <property type="entry name" value="PROTEIN_KINASE_ATP"/>
    <property type="match status" value="1"/>
</dbReference>
<feature type="compositionally biased region" description="Basic and acidic residues" evidence="26">
    <location>
        <begin position="299"/>
        <end position="308"/>
    </location>
</feature>
<feature type="domain" description="Protein kinase" evidence="27">
    <location>
        <begin position="6"/>
        <end position="261"/>
    </location>
</feature>
<evidence type="ECO:0000256" key="1">
    <source>
        <dbReference type="ARBA" id="ARBA00001936"/>
    </source>
</evidence>
<evidence type="ECO:0000256" key="3">
    <source>
        <dbReference type="ARBA" id="ARBA00004496"/>
    </source>
</evidence>
<reference evidence="28 29" key="1">
    <citation type="submission" date="2019-09" db="EMBL/GenBank/DDBJ databases">
        <title>Bird 10,000 Genomes (B10K) Project - Family phase.</title>
        <authorList>
            <person name="Zhang G."/>
        </authorList>
    </citation>
    <scope>NUCLEOTIDE SEQUENCE [LARGE SCALE GENOMIC DNA]</scope>
    <source>
        <strain evidence="28">B10K-DU-001-23</strain>
        <tissue evidence="28">Muscle</tissue>
    </source>
</reference>
<evidence type="ECO:0000256" key="7">
    <source>
        <dbReference type="ARBA" id="ARBA00022490"/>
    </source>
</evidence>
<dbReference type="InterPro" id="IPR000719">
    <property type="entry name" value="Prot_kinase_dom"/>
</dbReference>
<dbReference type="Proteomes" id="UP000518305">
    <property type="component" value="Unassembled WGS sequence"/>
</dbReference>
<keyword evidence="13 25" id="KW-0547">Nucleotide-binding</keyword>
<dbReference type="SMART" id="SM00220">
    <property type="entry name" value="S_TKc"/>
    <property type="match status" value="1"/>
</dbReference>
<evidence type="ECO:0000256" key="13">
    <source>
        <dbReference type="ARBA" id="ARBA00022741"/>
    </source>
</evidence>
<keyword evidence="7" id="KW-0963">Cytoplasm</keyword>
<dbReference type="GO" id="GO:0046872">
    <property type="term" value="F:metal ion binding"/>
    <property type="evidence" value="ECO:0007669"/>
    <property type="project" value="UniProtKB-KW"/>
</dbReference>
<dbReference type="AlphaFoldDB" id="A0A7K9DNC2"/>
<evidence type="ECO:0000256" key="16">
    <source>
        <dbReference type="ARBA" id="ARBA00022840"/>
    </source>
</evidence>
<evidence type="ECO:0000256" key="14">
    <source>
        <dbReference type="ARBA" id="ARBA00022776"/>
    </source>
</evidence>
<dbReference type="CDD" id="cd08223">
    <property type="entry name" value="STKc_Nek4"/>
    <property type="match status" value="1"/>
</dbReference>
<keyword evidence="11" id="KW-0808">Transferase</keyword>
<keyword evidence="14" id="KW-0498">Mitosis</keyword>
<comment type="similarity">
    <text evidence="4">Belongs to the protein kinase superfamily. NEK Ser/Thr protein kinase family. NIMA subfamily.</text>
</comment>
<keyword evidence="29" id="KW-1185">Reference proteome</keyword>
<evidence type="ECO:0000256" key="4">
    <source>
        <dbReference type="ARBA" id="ARBA00010886"/>
    </source>
</evidence>
<feature type="region of interest" description="Disordered" evidence="26">
    <location>
        <begin position="279"/>
        <end position="315"/>
    </location>
</feature>
<dbReference type="PROSITE" id="PS00108">
    <property type="entry name" value="PROTEIN_KINASE_ST"/>
    <property type="match status" value="1"/>
</dbReference>
<keyword evidence="16 25" id="KW-0067">ATP-binding</keyword>
<evidence type="ECO:0000256" key="15">
    <source>
        <dbReference type="ARBA" id="ARBA00022777"/>
    </source>
</evidence>
<gene>
    <name evidence="28" type="primary">Nek4</name>
    <name evidence="28" type="ORF">HEMCOM_R00182</name>
</gene>
<evidence type="ECO:0000256" key="23">
    <source>
        <dbReference type="ARBA" id="ARBA00080102"/>
    </source>
</evidence>
<evidence type="ECO:0000259" key="27">
    <source>
        <dbReference type="PROSITE" id="PS50011"/>
    </source>
</evidence>
<keyword evidence="17" id="KW-0460">Magnesium</keyword>
<evidence type="ECO:0000256" key="11">
    <source>
        <dbReference type="ARBA" id="ARBA00022679"/>
    </source>
</evidence>
<dbReference type="EC" id="2.7.11.1" evidence="5"/>
<feature type="region of interest" description="Disordered" evidence="26">
    <location>
        <begin position="497"/>
        <end position="516"/>
    </location>
</feature>
<evidence type="ECO:0000256" key="19">
    <source>
        <dbReference type="ARBA" id="ARBA00023306"/>
    </source>
</evidence>
<dbReference type="Gene3D" id="1.10.510.10">
    <property type="entry name" value="Transferase(Phosphotransferase) domain 1"/>
    <property type="match status" value="1"/>
</dbReference>
<dbReference type="GO" id="GO:0004674">
    <property type="term" value="F:protein serine/threonine kinase activity"/>
    <property type="evidence" value="ECO:0007669"/>
    <property type="project" value="UniProtKB-KW"/>
</dbReference>
<dbReference type="PANTHER" id="PTHR44899">
    <property type="entry name" value="CAMK FAMILY PROTEIN KINASE"/>
    <property type="match status" value="1"/>
</dbReference>
<evidence type="ECO:0000256" key="17">
    <source>
        <dbReference type="ARBA" id="ARBA00022842"/>
    </source>
</evidence>
<keyword evidence="8" id="KW-0723">Serine/threonine-protein kinase</keyword>
<keyword evidence="10" id="KW-0132">Cell division</keyword>
<keyword evidence="6" id="KW-0488">Methylation</keyword>
<dbReference type="GO" id="GO:0005524">
    <property type="term" value="F:ATP binding"/>
    <property type="evidence" value="ECO:0007669"/>
    <property type="project" value="UniProtKB-UniRule"/>
</dbReference>
<evidence type="ECO:0000313" key="28">
    <source>
        <dbReference type="EMBL" id="NXG65702.1"/>
    </source>
</evidence>
<evidence type="ECO:0000256" key="20">
    <source>
        <dbReference type="ARBA" id="ARBA00047899"/>
    </source>
</evidence>
<comment type="cofactor">
    <cofactor evidence="1">
        <name>Mn(2+)</name>
        <dbReference type="ChEBI" id="CHEBI:29035"/>
    </cofactor>
</comment>
<dbReference type="InterPro" id="IPR008271">
    <property type="entry name" value="Ser/Thr_kinase_AS"/>
</dbReference>
<comment type="subcellular location">
    <subcellularLocation>
        <location evidence="2">Cell projection</location>
        <location evidence="2">Cilium</location>
    </subcellularLocation>
    <subcellularLocation>
        <location evidence="3">Cytoplasm</location>
    </subcellularLocation>
</comment>
<name>A0A7K9DNC2_9AVES</name>
<evidence type="ECO:0000313" key="29">
    <source>
        <dbReference type="Proteomes" id="UP000518305"/>
    </source>
</evidence>
<feature type="region of interest" description="Disordered" evidence="26">
    <location>
        <begin position="614"/>
        <end position="670"/>
    </location>
</feature>
<keyword evidence="12" id="KW-0479">Metal-binding</keyword>
<evidence type="ECO:0000256" key="8">
    <source>
        <dbReference type="ARBA" id="ARBA00022527"/>
    </source>
</evidence>
<dbReference type="GO" id="GO:0005737">
    <property type="term" value="C:cytoplasm"/>
    <property type="evidence" value="ECO:0007669"/>
    <property type="project" value="UniProtKB-SubCell"/>
</dbReference>
<keyword evidence="18" id="KW-0966">Cell projection</keyword>
<evidence type="ECO:0000256" key="12">
    <source>
        <dbReference type="ARBA" id="ARBA00022723"/>
    </source>
</evidence>
<keyword evidence="19" id="KW-0131">Cell cycle</keyword>
<comment type="catalytic activity">
    <reaction evidence="20">
        <text>L-threonyl-[protein] + ATP = O-phospho-L-threonyl-[protein] + ADP + H(+)</text>
        <dbReference type="Rhea" id="RHEA:46608"/>
        <dbReference type="Rhea" id="RHEA-COMP:11060"/>
        <dbReference type="Rhea" id="RHEA-COMP:11605"/>
        <dbReference type="ChEBI" id="CHEBI:15378"/>
        <dbReference type="ChEBI" id="CHEBI:30013"/>
        <dbReference type="ChEBI" id="CHEBI:30616"/>
        <dbReference type="ChEBI" id="CHEBI:61977"/>
        <dbReference type="ChEBI" id="CHEBI:456216"/>
        <dbReference type="EC" id="2.7.11.1"/>
    </reaction>
</comment>
<evidence type="ECO:0000256" key="6">
    <source>
        <dbReference type="ARBA" id="ARBA00022481"/>
    </source>
</evidence>
<dbReference type="PROSITE" id="PS50011">
    <property type="entry name" value="PROTEIN_KINASE_DOM"/>
    <property type="match status" value="1"/>
</dbReference>
<dbReference type="InterPro" id="IPR051131">
    <property type="entry name" value="NEK_Ser/Thr_kinase_NIMA"/>
</dbReference>
<dbReference type="FunFam" id="1.10.510.10:FF:000219">
    <property type="entry name" value="Putative serine/threonine-protein kinase Nek4"/>
    <property type="match status" value="1"/>
</dbReference>
<dbReference type="FunFam" id="3.30.200.20:FF:000247">
    <property type="entry name" value="serine/threonine-protein kinase Nek4 isoform X1"/>
    <property type="match status" value="1"/>
</dbReference>
<dbReference type="EMBL" id="VWZJ01012476">
    <property type="protein sequence ID" value="NXG65702.1"/>
    <property type="molecule type" value="Genomic_DNA"/>
</dbReference>
<feature type="compositionally biased region" description="Polar residues" evidence="26">
    <location>
        <begin position="501"/>
        <end position="511"/>
    </location>
</feature>
<dbReference type="OrthoDB" id="248923at2759"/>
<evidence type="ECO:0000256" key="26">
    <source>
        <dbReference type="SAM" id="MobiDB-lite"/>
    </source>
</evidence>
<evidence type="ECO:0000256" key="24">
    <source>
        <dbReference type="ARBA" id="ARBA00082679"/>
    </source>
</evidence>
<keyword evidence="15 28" id="KW-0418">Kinase</keyword>
<feature type="compositionally biased region" description="Polar residues" evidence="26">
    <location>
        <begin position="561"/>
        <end position="572"/>
    </location>
</feature>
<evidence type="ECO:0000256" key="18">
    <source>
        <dbReference type="ARBA" id="ARBA00023273"/>
    </source>
</evidence>
<protein>
    <recommendedName>
        <fullName evidence="22">Serine/threonine-protein kinase Nek4</fullName>
        <ecNumber evidence="5">2.7.11.1</ecNumber>
    </recommendedName>
    <alternativeName>
        <fullName evidence="24">Never in mitosis A-related kinase 4</fullName>
    </alternativeName>
    <alternativeName>
        <fullName evidence="23">Serine/threonine-protein kinase 2</fullName>
    </alternativeName>
</protein>
<evidence type="ECO:0000256" key="2">
    <source>
        <dbReference type="ARBA" id="ARBA00004138"/>
    </source>
</evidence>
<comment type="caution">
    <text evidence="28">The sequence shown here is derived from an EMBL/GenBank/DDBJ whole genome shotgun (WGS) entry which is preliminary data.</text>
</comment>
<evidence type="ECO:0000256" key="21">
    <source>
        <dbReference type="ARBA" id="ARBA00048679"/>
    </source>
</evidence>
<accession>A0A7K9DNC2</accession>
<evidence type="ECO:0000256" key="5">
    <source>
        <dbReference type="ARBA" id="ARBA00012513"/>
    </source>
</evidence>
<feature type="region of interest" description="Disordered" evidence="26">
    <location>
        <begin position="536"/>
        <end position="599"/>
    </location>
</feature>
<evidence type="ECO:0000256" key="22">
    <source>
        <dbReference type="ARBA" id="ARBA00067731"/>
    </source>
</evidence>
<dbReference type="Pfam" id="PF00069">
    <property type="entry name" value="Pkinase"/>
    <property type="match status" value="1"/>
</dbReference>
<evidence type="ECO:0000256" key="25">
    <source>
        <dbReference type="PROSITE-ProRule" id="PRU10141"/>
    </source>
</evidence>
<dbReference type="Gene3D" id="3.30.200.20">
    <property type="entry name" value="Phosphorylase Kinase, domain 1"/>
    <property type="match status" value="1"/>
</dbReference>
<dbReference type="InterPro" id="IPR017441">
    <property type="entry name" value="Protein_kinase_ATP_BS"/>
</dbReference>
<dbReference type="SUPFAM" id="SSF56112">
    <property type="entry name" value="Protein kinase-like (PK-like)"/>
    <property type="match status" value="1"/>
</dbReference>
<evidence type="ECO:0000256" key="10">
    <source>
        <dbReference type="ARBA" id="ARBA00022618"/>
    </source>
</evidence>
<feature type="binding site" evidence="25">
    <location>
        <position position="36"/>
    </location>
    <ligand>
        <name>ATP</name>
        <dbReference type="ChEBI" id="CHEBI:30616"/>
    </ligand>
</feature>
<evidence type="ECO:0000256" key="9">
    <source>
        <dbReference type="ARBA" id="ARBA00022553"/>
    </source>
</evidence>
<dbReference type="InterPro" id="IPR011009">
    <property type="entry name" value="Kinase-like_dom_sf"/>
</dbReference>
<feature type="non-terminal residue" evidence="28">
    <location>
        <position position="1"/>
    </location>
</feature>
<dbReference type="PANTHER" id="PTHR44899:SF7">
    <property type="entry name" value="NIMA-RELATED KINASE"/>
    <property type="match status" value="1"/>
</dbReference>
<dbReference type="GO" id="GO:0051301">
    <property type="term" value="P:cell division"/>
    <property type="evidence" value="ECO:0007669"/>
    <property type="project" value="UniProtKB-KW"/>
</dbReference>
<feature type="non-terminal residue" evidence="28">
    <location>
        <position position="806"/>
    </location>
</feature>
<comment type="catalytic activity">
    <reaction evidence="21">
        <text>L-seryl-[protein] + ATP = O-phospho-L-seryl-[protein] + ADP + H(+)</text>
        <dbReference type="Rhea" id="RHEA:17989"/>
        <dbReference type="Rhea" id="RHEA-COMP:9863"/>
        <dbReference type="Rhea" id="RHEA-COMP:11604"/>
        <dbReference type="ChEBI" id="CHEBI:15378"/>
        <dbReference type="ChEBI" id="CHEBI:29999"/>
        <dbReference type="ChEBI" id="CHEBI:30616"/>
        <dbReference type="ChEBI" id="CHEBI:83421"/>
        <dbReference type="ChEBI" id="CHEBI:456216"/>
        <dbReference type="EC" id="2.7.11.1"/>
    </reaction>
</comment>
<sequence length="806" mass="91218">MPLASYCFLRAVGKGSYGEVSLVRHQQDSKQYVIKKLNLKNASNRERKAAEQEAQLLSQLKHPNIVTYRESWQGEDGLLYIVMGFCEGGDLYHKLKEQKGKLLPENQVVEWFVQIAMALQYLHEKHILHRDLKTQNVFLTRTNIIKVGDLGIARVLENQYDMASTLIGTPYYMSPELFSNKPYNYKSDVWALGCCVYEMATLKHAFNARDMNSLVYRIIEGKLPPMPKDYSPQLVEIIQTMLSKKPEERPSVKSILRQPYIKHQISLFLEATRAKAARSHKKTVNSKPKDPCSVVSVKNESHSRDVTHQNHSYEQARKYKVNEEDCIIKHKATKFCPSEKAAVDLERKPSNNDLNNLGGSLVTVSDVNIAILPSERRKYGSEKCGSEHIPENNKAKHINIPEDSKITSHNPPIKEDGLQQRAKQAFKAENMESKQSSVDTIEDGDTFKLLQPLSKDQKQTDLSLDSTEKLLEPFVPVVIQDGICQGASGDAQVKMTPHLQPHSSASEPSLSRQRRQKIRELAEVCSEKVRTVAPRPLPFPSDVGTKTTQSCAEQHGAVASESVNSAKTSQVAFSKERPLSARERRRLKQSQEEMFPAVIPARRTSNSAVIEAKSHAENPVEVAQSLPDPGISQRKREGHCLSDDELSSSTSSTEKSDGDSKERKSSMNEMNDLVQLMTRTLKMDSKENSEYCVTLAPAPEFKLHRKYRDTLILHGKSPDESEELKFEEISSGMLSVPNKIRRMIEILRSDVVQGLGVKLLEKTYSIMEEDDEVKRELELREHMGDKYTSYGAKARHLKFLEENVKF</sequence>
<keyword evidence="9" id="KW-0597">Phosphoprotein</keyword>
<organism evidence="28 29">
    <name type="scientific">Hemiprocne comata</name>
    <dbReference type="NCBI Taxonomy" id="243314"/>
    <lineage>
        <taxon>Eukaryota</taxon>
        <taxon>Metazoa</taxon>
        <taxon>Chordata</taxon>
        <taxon>Craniata</taxon>
        <taxon>Vertebrata</taxon>
        <taxon>Euteleostomi</taxon>
        <taxon>Archelosauria</taxon>
        <taxon>Archosauria</taxon>
        <taxon>Dinosauria</taxon>
        <taxon>Saurischia</taxon>
        <taxon>Theropoda</taxon>
        <taxon>Coelurosauria</taxon>
        <taxon>Aves</taxon>
        <taxon>Neognathae</taxon>
        <taxon>Neoaves</taxon>
        <taxon>Strisores</taxon>
        <taxon>Apodiformes</taxon>
        <taxon>Apodidae</taxon>
        <taxon>Hemiprocninae</taxon>
        <taxon>Hemiprocne</taxon>
    </lineage>
</organism>